<dbReference type="InterPro" id="IPR000524">
    <property type="entry name" value="Tscrpt_reg_HTH_GntR"/>
</dbReference>
<keyword evidence="2" id="KW-0238">DNA-binding</keyword>
<evidence type="ECO:0000256" key="3">
    <source>
        <dbReference type="ARBA" id="ARBA00023163"/>
    </source>
</evidence>
<dbReference type="Gene3D" id="1.20.120.530">
    <property type="entry name" value="GntR ligand-binding domain-like"/>
    <property type="match status" value="1"/>
</dbReference>
<dbReference type="InterPro" id="IPR036390">
    <property type="entry name" value="WH_DNA-bd_sf"/>
</dbReference>
<dbReference type="PANTHER" id="PTHR43537">
    <property type="entry name" value="TRANSCRIPTIONAL REGULATOR, GNTR FAMILY"/>
    <property type="match status" value="1"/>
</dbReference>
<accession>A0ABP7SRW6</accession>
<dbReference type="PANTHER" id="PTHR43537:SF5">
    <property type="entry name" value="UXU OPERON TRANSCRIPTIONAL REGULATOR"/>
    <property type="match status" value="1"/>
</dbReference>
<dbReference type="RefSeq" id="WP_344761941.1">
    <property type="nucleotide sequence ID" value="NZ_BAAAZE010000005.1"/>
</dbReference>
<comment type="caution">
    <text evidence="5">The sequence shown here is derived from an EMBL/GenBank/DDBJ whole genome shotgun (WGS) entry which is preliminary data.</text>
</comment>
<dbReference type="SMART" id="SM00345">
    <property type="entry name" value="HTH_GNTR"/>
    <property type="match status" value="1"/>
</dbReference>
<dbReference type="EMBL" id="BAAAZE010000005">
    <property type="protein sequence ID" value="GAA4015512.1"/>
    <property type="molecule type" value="Genomic_DNA"/>
</dbReference>
<evidence type="ECO:0000313" key="5">
    <source>
        <dbReference type="EMBL" id="GAA4015512.1"/>
    </source>
</evidence>
<evidence type="ECO:0000256" key="2">
    <source>
        <dbReference type="ARBA" id="ARBA00023125"/>
    </source>
</evidence>
<keyword evidence="3" id="KW-0804">Transcription</keyword>
<keyword evidence="1" id="KW-0805">Transcription regulation</keyword>
<dbReference type="Pfam" id="PF07729">
    <property type="entry name" value="FCD"/>
    <property type="match status" value="1"/>
</dbReference>
<keyword evidence="6" id="KW-1185">Reference proteome</keyword>
<dbReference type="InterPro" id="IPR011711">
    <property type="entry name" value="GntR_C"/>
</dbReference>
<dbReference type="Pfam" id="PF00392">
    <property type="entry name" value="GntR"/>
    <property type="match status" value="1"/>
</dbReference>
<dbReference type="PROSITE" id="PS50949">
    <property type="entry name" value="HTH_GNTR"/>
    <property type="match status" value="1"/>
</dbReference>
<evidence type="ECO:0000256" key="1">
    <source>
        <dbReference type="ARBA" id="ARBA00023015"/>
    </source>
</evidence>
<evidence type="ECO:0000259" key="4">
    <source>
        <dbReference type="PROSITE" id="PS50949"/>
    </source>
</evidence>
<dbReference type="Proteomes" id="UP001501353">
    <property type="component" value="Unassembled WGS sequence"/>
</dbReference>
<dbReference type="SUPFAM" id="SSF46785">
    <property type="entry name" value="Winged helix' DNA-binding domain"/>
    <property type="match status" value="1"/>
</dbReference>
<dbReference type="InterPro" id="IPR036388">
    <property type="entry name" value="WH-like_DNA-bd_sf"/>
</dbReference>
<gene>
    <name evidence="5" type="ORF">GCM10022212_07950</name>
</gene>
<protein>
    <submittedName>
        <fullName evidence="5">GntR family transcriptional regulator</fullName>
    </submittedName>
</protein>
<sequence>MNSKKILPHSEDTQGKPAVNLFEREAVSQTEKAYVLLEEMIVTGELPPGSQWSENVLSERYAIGRSPIRDALQKLAFQRLVNIAPRHGIFISEIDYPGQLKIIQSRREIERLIVTQSTLFATEAERAEMSKLIIELERLKIQKDMRAYLRVHFNLTKALGNAARNSYAAEFYAMLQTLARRFLYFHQDRYPSLAKICDLHINQLNAIISGTPAAAIEAAVLRNDYAEERTRNIVLELIASSDVPITFGNRKS</sequence>
<organism evidence="5 6">
    <name type="scientific">Actimicrobium antarcticum</name>
    <dbReference type="NCBI Taxonomy" id="1051899"/>
    <lineage>
        <taxon>Bacteria</taxon>
        <taxon>Pseudomonadati</taxon>
        <taxon>Pseudomonadota</taxon>
        <taxon>Betaproteobacteria</taxon>
        <taxon>Burkholderiales</taxon>
        <taxon>Oxalobacteraceae</taxon>
        <taxon>Actimicrobium</taxon>
    </lineage>
</organism>
<reference evidence="6" key="1">
    <citation type="journal article" date="2019" name="Int. J. Syst. Evol. Microbiol.">
        <title>The Global Catalogue of Microorganisms (GCM) 10K type strain sequencing project: providing services to taxonomists for standard genome sequencing and annotation.</title>
        <authorList>
            <consortium name="The Broad Institute Genomics Platform"/>
            <consortium name="The Broad Institute Genome Sequencing Center for Infectious Disease"/>
            <person name="Wu L."/>
            <person name="Ma J."/>
        </authorList>
    </citation>
    <scope>NUCLEOTIDE SEQUENCE [LARGE SCALE GENOMIC DNA]</scope>
    <source>
        <strain evidence="6">JCM 16673</strain>
    </source>
</reference>
<dbReference type="Gene3D" id="1.10.10.10">
    <property type="entry name" value="Winged helix-like DNA-binding domain superfamily/Winged helix DNA-binding domain"/>
    <property type="match status" value="1"/>
</dbReference>
<feature type="domain" description="HTH gntR-type" evidence="4">
    <location>
        <begin position="27"/>
        <end position="94"/>
    </location>
</feature>
<dbReference type="SUPFAM" id="SSF48008">
    <property type="entry name" value="GntR ligand-binding domain-like"/>
    <property type="match status" value="1"/>
</dbReference>
<proteinExistence type="predicted"/>
<name>A0ABP7SRW6_9BURK</name>
<dbReference type="InterPro" id="IPR008920">
    <property type="entry name" value="TF_FadR/GntR_C"/>
</dbReference>
<evidence type="ECO:0000313" key="6">
    <source>
        <dbReference type="Proteomes" id="UP001501353"/>
    </source>
</evidence>